<keyword evidence="4" id="KW-1185">Reference proteome</keyword>
<evidence type="ECO:0000313" key="3">
    <source>
        <dbReference type="EMBL" id="SDO37914.1"/>
    </source>
</evidence>
<evidence type="ECO:0000256" key="1">
    <source>
        <dbReference type="SAM" id="MobiDB-lite"/>
    </source>
</evidence>
<dbReference type="PANTHER" id="PTHR38600">
    <property type="entry name" value="TRANSCRIPTIONAL REGULATORY PROTEIN"/>
    <property type="match status" value="1"/>
</dbReference>
<dbReference type="STRING" id="1090615.SAMN04515671_0752"/>
<dbReference type="InterPro" id="IPR036388">
    <property type="entry name" value="WH-like_DNA-bd_sf"/>
</dbReference>
<dbReference type="EMBL" id="LT629710">
    <property type="protein sequence ID" value="SDO37914.1"/>
    <property type="molecule type" value="Genomic_DNA"/>
</dbReference>
<dbReference type="InterPro" id="IPR036390">
    <property type="entry name" value="WH_DNA-bd_sf"/>
</dbReference>
<evidence type="ECO:0000313" key="4">
    <source>
        <dbReference type="Proteomes" id="UP000198741"/>
    </source>
</evidence>
<accession>A0A1H0J2E4</accession>
<dbReference type="SMART" id="SM00418">
    <property type="entry name" value="HTH_ARSR"/>
    <property type="match status" value="1"/>
</dbReference>
<dbReference type="Pfam" id="PF12840">
    <property type="entry name" value="HTH_20"/>
    <property type="match status" value="1"/>
</dbReference>
<dbReference type="CDD" id="cd00090">
    <property type="entry name" value="HTH_ARSR"/>
    <property type="match status" value="1"/>
</dbReference>
<keyword evidence="3" id="KW-0238">DNA-binding</keyword>
<dbReference type="NCBIfam" id="NF033788">
    <property type="entry name" value="HTH_metalloreg"/>
    <property type="match status" value="1"/>
</dbReference>
<dbReference type="AlphaFoldDB" id="A0A1H0J2E4"/>
<feature type="domain" description="HTH arsR-type" evidence="2">
    <location>
        <begin position="7"/>
        <end position="101"/>
    </location>
</feature>
<feature type="region of interest" description="Disordered" evidence="1">
    <location>
        <begin position="107"/>
        <end position="147"/>
    </location>
</feature>
<evidence type="ECO:0000259" key="2">
    <source>
        <dbReference type="PROSITE" id="PS50987"/>
    </source>
</evidence>
<dbReference type="GO" id="GO:0003677">
    <property type="term" value="F:DNA binding"/>
    <property type="evidence" value="ECO:0007669"/>
    <property type="project" value="UniProtKB-KW"/>
</dbReference>
<organism evidence="3 4">
    <name type="scientific">Nakamurella panacisegetis</name>
    <dbReference type="NCBI Taxonomy" id="1090615"/>
    <lineage>
        <taxon>Bacteria</taxon>
        <taxon>Bacillati</taxon>
        <taxon>Actinomycetota</taxon>
        <taxon>Actinomycetes</taxon>
        <taxon>Nakamurellales</taxon>
        <taxon>Nakamurellaceae</taxon>
        <taxon>Nakamurella</taxon>
    </lineage>
</organism>
<dbReference type="InterPro" id="IPR001845">
    <property type="entry name" value="HTH_ArsR_DNA-bd_dom"/>
</dbReference>
<dbReference type="PANTHER" id="PTHR38600:SF2">
    <property type="entry name" value="SLL0088 PROTEIN"/>
    <property type="match status" value="1"/>
</dbReference>
<dbReference type="SUPFAM" id="SSF46785">
    <property type="entry name" value="Winged helix' DNA-binding domain"/>
    <property type="match status" value="1"/>
</dbReference>
<reference evidence="3 4" key="1">
    <citation type="submission" date="2016-10" db="EMBL/GenBank/DDBJ databases">
        <authorList>
            <person name="de Groot N.N."/>
        </authorList>
    </citation>
    <scope>NUCLEOTIDE SEQUENCE [LARGE SCALE GENOMIC DNA]</scope>
    <source>
        <strain evidence="4">P4-7,KCTC 19426,CECT 7604</strain>
    </source>
</reference>
<dbReference type="Gene3D" id="1.10.10.10">
    <property type="entry name" value="Winged helix-like DNA-binding domain superfamily/Winged helix DNA-binding domain"/>
    <property type="match status" value="1"/>
</dbReference>
<dbReference type="InterPro" id="IPR011991">
    <property type="entry name" value="ArsR-like_HTH"/>
</dbReference>
<dbReference type="Proteomes" id="UP000198741">
    <property type="component" value="Chromosome I"/>
</dbReference>
<protein>
    <submittedName>
        <fullName evidence="3">DNA-binding transcriptional regulator, ArsR family</fullName>
    </submittedName>
</protein>
<name>A0A1H0J2E4_9ACTN</name>
<dbReference type="PROSITE" id="PS50987">
    <property type="entry name" value="HTH_ARSR_2"/>
    <property type="match status" value="1"/>
</dbReference>
<proteinExistence type="predicted"/>
<dbReference type="GO" id="GO:0003700">
    <property type="term" value="F:DNA-binding transcription factor activity"/>
    <property type="evidence" value="ECO:0007669"/>
    <property type="project" value="InterPro"/>
</dbReference>
<gene>
    <name evidence="3" type="ORF">SAMN04515671_0752</name>
</gene>
<sequence length="147" mass="15808">MLILRHVPKYQSDDLDRLFHALGDRSRRAMIERLTRGPASVSDLARPFDMALPSLVQHLGVLEAAGLVTSTKVGRVRTVQLVPGALEPARTWVTAQKMPAERQLDRLGAYLATGGGPRDPPGATDPPGSASPRPSPPHSSHDQEVAP</sequence>